<comment type="catalytic activity">
    <reaction evidence="4">
        <text>Couples ATP hydrolysis with the unwinding of duplex DNA by translocating in the 3'-5' direction.</text>
        <dbReference type="EC" id="5.6.2.4"/>
    </reaction>
</comment>
<comment type="similarity">
    <text evidence="1">Belongs to the helicase family. RecQ subfamily.</text>
</comment>
<evidence type="ECO:0000256" key="2">
    <source>
        <dbReference type="ARBA" id="ARBA00023125"/>
    </source>
</evidence>
<dbReference type="EC" id="5.6.2.4" evidence="5"/>
<dbReference type="GO" id="GO:0000724">
    <property type="term" value="P:double-strand break repair via homologous recombination"/>
    <property type="evidence" value="ECO:0007669"/>
    <property type="project" value="TreeGrafter"/>
</dbReference>
<dbReference type="Gene3D" id="3.40.50.300">
    <property type="entry name" value="P-loop containing nucleotide triphosphate hydrolases"/>
    <property type="match status" value="1"/>
</dbReference>
<evidence type="ECO:0000256" key="4">
    <source>
        <dbReference type="ARBA" id="ARBA00034617"/>
    </source>
</evidence>
<dbReference type="GO" id="GO:0005737">
    <property type="term" value="C:cytoplasm"/>
    <property type="evidence" value="ECO:0007669"/>
    <property type="project" value="TreeGrafter"/>
</dbReference>
<organism evidence="7 8">
    <name type="scientific">Puccinia coronata f. sp. avenae</name>
    <dbReference type="NCBI Taxonomy" id="200324"/>
    <lineage>
        <taxon>Eukaryota</taxon>
        <taxon>Fungi</taxon>
        <taxon>Dikarya</taxon>
        <taxon>Basidiomycota</taxon>
        <taxon>Pucciniomycotina</taxon>
        <taxon>Pucciniomycetes</taxon>
        <taxon>Pucciniales</taxon>
        <taxon>Pucciniaceae</taxon>
        <taxon>Puccinia</taxon>
    </lineage>
</organism>
<dbReference type="SUPFAM" id="SSF52540">
    <property type="entry name" value="P-loop containing nucleoside triphosphate hydrolases"/>
    <property type="match status" value="1"/>
</dbReference>
<gene>
    <name evidence="7" type="ORF">PCASD_25213</name>
</gene>
<dbReference type="AlphaFoldDB" id="A0A2N5TLK3"/>
<dbReference type="PANTHER" id="PTHR13710:SF105">
    <property type="entry name" value="ATP-DEPENDENT DNA HELICASE Q1"/>
    <property type="match status" value="1"/>
</dbReference>
<reference evidence="7 8" key="1">
    <citation type="submission" date="2017-11" db="EMBL/GenBank/DDBJ databases">
        <title>De novo assembly and phasing of dikaryotic genomes from two isolates of Puccinia coronata f. sp. avenae, the causal agent of oat crown rust.</title>
        <authorList>
            <person name="Miller M.E."/>
            <person name="Zhang Y."/>
            <person name="Omidvar V."/>
            <person name="Sperschneider J."/>
            <person name="Schwessinger B."/>
            <person name="Raley C."/>
            <person name="Palmer J.M."/>
            <person name="Garnica D."/>
            <person name="Upadhyaya N."/>
            <person name="Rathjen J."/>
            <person name="Taylor J.M."/>
            <person name="Park R.F."/>
            <person name="Dodds P.N."/>
            <person name="Hirsch C.D."/>
            <person name="Kianian S.F."/>
            <person name="Figueroa M."/>
        </authorList>
    </citation>
    <scope>NUCLEOTIDE SEQUENCE [LARGE SCALE GENOMIC DNA]</scope>
    <source>
        <strain evidence="7">12SD80</strain>
    </source>
</reference>
<sequence>MKFVNAELTRPEIRILRIAMESLLKLADDLLEMFGPQDQIPNKSLPPTLVYSGTQNATLQVMKVINQARGTPTGEFNPNSTLICCYHSCTGDLDKEDTVNGFEKKEFPMISCTMALGLGQNWKRVRRVFHMGGGDPLCICQMMGRCGRNGKPGLAVLFMEPKRRFGINKIEAVTKANKQMDNTRMDCLAITPMCLRIAFSMDNLYGYIPTNRDDPNYMKEEQQEINEGFPLCKCSNCAPKEAEMLRKKMSVLDIDNFEALLDQPESFPDPELVQKKKRRAGGHKNHTEAPKKLTNELAVVLVVEFKTFYCEKYGTATSSLPEEHFAELEAENVAERLNDIQGAEEIQDLIGGKTINGKLKMLYNCVVNFRKGSLFTTYIEEREKYNKRIQDKIKETLDKKQAAIEQKQQMANEVLARKRKRAEEKIAKNEREAHEKEAKRLKWLSDSAYIESRKVFHRVQAAQSNRAGPST</sequence>
<dbReference type="GO" id="GO:0005694">
    <property type="term" value="C:chromosome"/>
    <property type="evidence" value="ECO:0007669"/>
    <property type="project" value="TreeGrafter"/>
</dbReference>
<comment type="caution">
    <text evidence="7">The sequence shown here is derived from an EMBL/GenBank/DDBJ whole genome shotgun (WGS) entry which is preliminary data.</text>
</comment>
<dbReference type="EMBL" id="PGCI01000474">
    <property type="protein sequence ID" value="PLW26268.1"/>
    <property type="molecule type" value="Genomic_DNA"/>
</dbReference>
<dbReference type="GO" id="GO:0009378">
    <property type="term" value="F:four-way junction helicase activity"/>
    <property type="evidence" value="ECO:0007669"/>
    <property type="project" value="TreeGrafter"/>
</dbReference>
<keyword evidence="2" id="KW-0238">DNA-binding</keyword>
<dbReference type="PANTHER" id="PTHR13710">
    <property type="entry name" value="DNA HELICASE RECQ FAMILY MEMBER"/>
    <property type="match status" value="1"/>
</dbReference>
<protein>
    <recommendedName>
        <fullName evidence="5">DNA 3'-5' helicase</fullName>
        <ecNumber evidence="5">5.6.2.4</ecNumber>
    </recommendedName>
</protein>
<name>A0A2N5TLK3_9BASI</name>
<dbReference type="GO" id="GO:0003677">
    <property type="term" value="F:DNA binding"/>
    <property type="evidence" value="ECO:0007669"/>
    <property type="project" value="UniProtKB-KW"/>
</dbReference>
<feature type="coiled-coil region" evidence="6">
    <location>
        <begin position="386"/>
        <end position="439"/>
    </location>
</feature>
<keyword evidence="3" id="KW-0413">Isomerase</keyword>
<dbReference type="Proteomes" id="UP000235392">
    <property type="component" value="Unassembled WGS sequence"/>
</dbReference>
<proteinExistence type="inferred from homology"/>
<evidence type="ECO:0000313" key="7">
    <source>
        <dbReference type="EMBL" id="PLW26268.1"/>
    </source>
</evidence>
<evidence type="ECO:0000256" key="6">
    <source>
        <dbReference type="SAM" id="Coils"/>
    </source>
</evidence>
<accession>A0A2N5TLK3</accession>
<evidence type="ECO:0000256" key="3">
    <source>
        <dbReference type="ARBA" id="ARBA00023235"/>
    </source>
</evidence>
<evidence type="ECO:0000313" key="8">
    <source>
        <dbReference type="Proteomes" id="UP000235392"/>
    </source>
</evidence>
<evidence type="ECO:0000256" key="1">
    <source>
        <dbReference type="ARBA" id="ARBA00005446"/>
    </source>
</evidence>
<evidence type="ECO:0000256" key="5">
    <source>
        <dbReference type="ARBA" id="ARBA00034808"/>
    </source>
</evidence>
<dbReference type="GO" id="GO:0043138">
    <property type="term" value="F:3'-5' DNA helicase activity"/>
    <property type="evidence" value="ECO:0007669"/>
    <property type="project" value="UniProtKB-EC"/>
</dbReference>
<dbReference type="InterPro" id="IPR027417">
    <property type="entry name" value="P-loop_NTPase"/>
</dbReference>
<keyword evidence="6" id="KW-0175">Coiled coil</keyword>